<evidence type="ECO:0000313" key="1">
    <source>
        <dbReference type="EMBL" id="QJD80299.1"/>
    </source>
</evidence>
<dbReference type="RefSeq" id="WP_169552258.1">
    <property type="nucleotide sequence ID" value="NZ_CP051677.1"/>
</dbReference>
<accession>A0A7L5DPD2</accession>
<keyword evidence="2" id="KW-1185">Reference proteome</keyword>
<evidence type="ECO:0000313" key="2">
    <source>
        <dbReference type="Proteomes" id="UP000501128"/>
    </source>
</evidence>
<dbReference type="EMBL" id="CP051677">
    <property type="protein sequence ID" value="QJD80299.1"/>
    <property type="molecule type" value="Genomic_DNA"/>
</dbReference>
<dbReference type="Proteomes" id="UP000501128">
    <property type="component" value="Chromosome"/>
</dbReference>
<dbReference type="AlphaFoldDB" id="A0A7L5DPD2"/>
<reference evidence="1 2" key="1">
    <citation type="submission" date="2020-04" db="EMBL/GenBank/DDBJ databases">
        <title>Genome sequencing of novel species.</title>
        <authorList>
            <person name="Heo J."/>
            <person name="Kim S.-J."/>
            <person name="Kim J.-S."/>
            <person name="Hong S.-B."/>
            <person name="Kwon S.-W."/>
        </authorList>
    </citation>
    <scope>NUCLEOTIDE SEQUENCE [LARGE SCALE GENOMIC DNA]</scope>
    <source>
        <strain evidence="1 2">CJU-R4</strain>
    </source>
</reference>
<proteinExistence type="predicted"/>
<sequence>MDYQKILNRSHELIDTLTERMEMCNNWSEEKKKQLNNYERHEAKYVFAQVKALIREQDPGSPFLELCTDEEQTWPDDTGQLYHQYMLILHAFNDHLEAFVD</sequence>
<protein>
    <recommendedName>
        <fullName evidence="3">DUF4298 domain-containing protein</fullName>
    </recommendedName>
</protein>
<evidence type="ECO:0008006" key="3">
    <source>
        <dbReference type="Google" id="ProtNLM"/>
    </source>
</evidence>
<organism evidence="1 2">
    <name type="scientific">Spirosoma rhododendri</name>
    <dbReference type="NCBI Taxonomy" id="2728024"/>
    <lineage>
        <taxon>Bacteria</taxon>
        <taxon>Pseudomonadati</taxon>
        <taxon>Bacteroidota</taxon>
        <taxon>Cytophagia</taxon>
        <taxon>Cytophagales</taxon>
        <taxon>Cytophagaceae</taxon>
        <taxon>Spirosoma</taxon>
    </lineage>
</organism>
<name>A0A7L5DPD2_9BACT</name>
<gene>
    <name evidence="1" type="ORF">HH216_19130</name>
</gene>
<dbReference type="KEGG" id="srho:HH216_19130"/>